<dbReference type="RefSeq" id="WP_010768382.1">
    <property type="nucleotide sequence ID" value="NZ_ASWE01000003.1"/>
</dbReference>
<accession>R3TRA5</accession>
<keyword evidence="3" id="KW-1185">Reference proteome</keyword>
<proteinExistence type="predicted"/>
<feature type="transmembrane region" description="Helical" evidence="1">
    <location>
        <begin position="35"/>
        <end position="58"/>
    </location>
</feature>
<dbReference type="HOGENOM" id="CLU_2464317_0_0_9"/>
<keyword evidence="1" id="KW-0812">Transmembrane</keyword>
<evidence type="ECO:0000313" key="2">
    <source>
        <dbReference type="EMBL" id="EOL44089.1"/>
    </source>
</evidence>
<keyword evidence="1" id="KW-0472">Membrane</keyword>
<gene>
    <name evidence="2" type="ORF">UC3_01719</name>
</gene>
<comment type="caution">
    <text evidence="2">The sequence shown here is derived from an EMBL/GenBank/DDBJ whole genome shotgun (WGS) entry which is preliminary data.</text>
</comment>
<dbReference type="STRING" id="154621.RV11_GL001836"/>
<evidence type="ECO:0000256" key="1">
    <source>
        <dbReference type="SAM" id="Phobius"/>
    </source>
</evidence>
<keyword evidence="1" id="KW-1133">Transmembrane helix</keyword>
<sequence length="88" mass="10177">MKLFKSMCGLSLILFAIQFIASTFFDPSFSQKVGYFFVAAQGFLFFSYILLFGLYTTVRVNYNKRKQVSALEKTPTVQKRSHYHNRAA</sequence>
<evidence type="ECO:0000313" key="3">
    <source>
        <dbReference type="Proteomes" id="UP000013785"/>
    </source>
</evidence>
<protein>
    <submittedName>
        <fullName evidence="2">Uncharacterized protein</fullName>
    </submittedName>
</protein>
<dbReference type="PATRIC" id="fig|1158610.3.peg.1711"/>
<reference evidence="2 3" key="1">
    <citation type="submission" date="2013-02" db="EMBL/GenBank/DDBJ databases">
        <title>The Genome Sequence of Enterococcus phoeniculicola BAA-412.</title>
        <authorList>
            <consortium name="The Broad Institute Genome Sequencing Platform"/>
            <consortium name="The Broad Institute Genome Sequencing Center for Infectious Disease"/>
            <person name="Earl A.M."/>
            <person name="Gilmore M.S."/>
            <person name="Lebreton F."/>
            <person name="Walker B."/>
            <person name="Young S.K."/>
            <person name="Zeng Q."/>
            <person name="Gargeya S."/>
            <person name="Fitzgerald M."/>
            <person name="Haas B."/>
            <person name="Abouelleil A."/>
            <person name="Alvarado L."/>
            <person name="Arachchi H.M."/>
            <person name="Berlin A.M."/>
            <person name="Chapman S.B."/>
            <person name="Dewar J."/>
            <person name="Goldberg J."/>
            <person name="Griggs A."/>
            <person name="Gujja S."/>
            <person name="Hansen M."/>
            <person name="Howarth C."/>
            <person name="Imamovic A."/>
            <person name="Larimer J."/>
            <person name="McCowan C."/>
            <person name="Murphy C."/>
            <person name="Neiman D."/>
            <person name="Pearson M."/>
            <person name="Priest M."/>
            <person name="Roberts A."/>
            <person name="Saif S."/>
            <person name="Shea T."/>
            <person name="Sisk P."/>
            <person name="Sykes S."/>
            <person name="Wortman J."/>
            <person name="Nusbaum C."/>
            <person name="Birren B."/>
        </authorList>
    </citation>
    <scope>NUCLEOTIDE SEQUENCE [LARGE SCALE GENOMIC DNA]</scope>
    <source>
        <strain evidence="2 3">ATCC BAA-412</strain>
    </source>
</reference>
<organism evidence="2 3">
    <name type="scientific">Enterococcus phoeniculicola ATCC BAA-412</name>
    <dbReference type="NCBI Taxonomy" id="1158610"/>
    <lineage>
        <taxon>Bacteria</taxon>
        <taxon>Bacillati</taxon>
        <taxon>Bacillota</taxon>
        <taxon>Bacilli</taxon>
        <taxon>Lactobacillales</taxon>
        <taxon>Enterococcaceae</taxon>
        <taxon>Enterococcus</taxon>
    </lineage>
</organism>
<dbReference type="Proteomes" id="UP000013785">
    <property type="component" value="Unassembled WGS sequence"/>
</dbReference>
<dbReference type="EMBL" id="AJAT01000014">
    <property type="protein sequence ID" value="EOL44089.1"/>
    <property type="molecule type" value="Genomic_DNA"/>
</dbReference>
<dbReference type="AlphaFoldDB" id="R3TRA5"/>
<name>R3TRA5_9ENTE</name>